<dbReference type="Proteomes" id="UP000693946">
    <property type="component" value="Linkage Group LG19"/>
</dbReference>
<keyword evidence="2" id="KW-1185">Reference proteome</keyword>
<sequence>MPFSFAVKRLGVTPQVSLANTCKESKLDATDSSGRCGLNKDLHSSFYLKMDDPDVSLHTDYAGRSEGEKV</sequence>
<gene>
    <name evidence="1" type="ORF">JOB18_027650</name>
</gene>
<dbReference type="EMBL" id="JAGKHQ010000011">
    <property type="protein sequence ID" value="KAG7505269.1"/>
    <property type="molecule type" value="Genomic_DNA"/>
</dbReference>
<comment type="caution">
    <text evidence="1">The sequence shown here is derived from an EMBL/GenBank/DDBJ whole genome shotgun (WGS) entry which is preliminary data.</text>
</comment>
<protein>
    <submittedName>
        <fullName evidence="1">Uncharacterized protein</fullName>
    </submittedName>
</protein>
<reference evidence="1 2" key="1">
    <citation type="journal article" date="2021" name="Sci. Rep.">
        <title>Chromosome anchoring in Senegalese sole (Solea senegalensis) reveals sex-associated markers and genome rearrangements in flatfish.</title>
        <authorList>
            <person name="Guerrero-Cozar I."/>
            <person name="Gomez-Garrido J."/>
            <person name="Berbel C."/>
            <person name="Martinez-Blanch J.F."/>
            <person name="Alioto T."/>
            <person name="Claros M.G."/>
            <person name="Gagnaire P.A."/>
            <person name="Manchado M."/>
        </authorList>
    </citation>
    <scope>NUCLEOTIDE SEQUENCE [LARGE SCALE GENOMIC DNA]</scope>
    <source>
        <strain evidence="1">Sse05_10M</strain>
    </source>
</reference>
<proteinExistence type="predicted"/>
<evidence type="ECO:0000313" key="1">
    <source>
        <dbReference type="EMBL" id="KAG7505269.1"/>
    </source>
</evidence>
<accession>A0AAV6RKB7</accession>
<organism evidence="1 2">
    <name type="scientific">Solea senegalensis</name>
    <name type="common">Senegalese sole</name>
    <dbReference type="NCBI Taxonomy" id="28829"/>
    <lineage>
        <taxon>Eukaryota</taxon>
        <taxon>Metazoa</taxon>
        <taxon>Chordata</taxon>
        <taxon>Craniata</taxon>
        <taxon>Vertebrata</taxon>
        <taxon>Euteleostomi</taxon>
        <taxon>Actinopterygii</taxon>
        <taxon>Neopterygii</taxon>
        <taxon>Teleostei</taxon>
        <taxon>Neoteleostei</taxon>
        <taxon>Acanthomorphata</taxon>
        <taxon>Carangaria</taxon>
        <taxon>Pleuronectiformes</taxon>
        <taxon>Pleuronectoidei</taxon>
        <taxon>Soleidae</taxon>
        <taxon>Solea</taxon>
    </lineage>
</organism>
<dbReference type="AlphaFoldDB" id="A0AAV6RKB7"/>
<name>A0AAV6RKB7_SOLSE</name>
<evidence type="ECO:0000313" key="2">
    <source>
        <dbReference type="Proteomes" id="UP000693946"/>
    </source>
</evidence>